<dbReference type="EMBL" id="AHJG01000299">
    <property type="protein sequence ID" value="EPA04433.1"/>
    <property type="molecule type" value="Genomic_DNA"/>
</dbReference>
<accession>S2E0I0</accession>
<reference evidence="1 2" key="1">
    <citation type="journal article" date="2012" name="J. Bacteriol.">
        <title>Genome Sequence of "Candidatus Nitrosoarchaeum limnia" BG20, a Low-Salinity Ammonia-Oxidizing Archaeon from the San Francisco Bay Estuary.</title>
        <authorList>
            <person name="Mosier A.C."/>
            <person name="Allen E.E."/>
            <person name="Kim M."/>
            <person name="Ferriera S."/>
            <person name="Francis C.A."/>
        </authorList>
    </citation>
    <scope>NUCLEOTIDE SEQUENCE [LARGE SCALE GENOMIC DNA]</scope>
    <source>
        <strain evidence="1 2">BG20</strain>
    </source>
</reference>
<comment type="caution">
    <text evidence="1">The sequence shown here is derived from an EMBL/GenBank/DDBJ whole genome shotgun (WGS) entry which is preliminary data.</text>
</comment>
<evidence type="ECO:0000313" key="2">
    <source>
        <dbReference type="Proteomes" id="UP000014065"/>
    </source>
</evidence>
<sequence length="74" mass="8624">MGRSWNERGTYGNIIKNLIKTQVIKYELEKDRIKATKISQNIGYLVQVQSGLIKDAEASTLEKRIEELERRMKV</sequence>
<evidence type="ECO:0000313" key="1">
    <source>
        <dbReference type="EMBL" id="EPA04433.1"/>
    </source>
</evidence>
<protein>
    <submittedName>
        <fullName evidence="1">Uncharacterized protein</fullName>
    </submittedName>
</protein>
<dbReference type="AlphaFoldDB" id="S2E0I0"/>
<organism evidence="1 2">
    <name type="scientific">Candidatus Nitrosarchaeum limnium BG20</name>
    <dbReference type="NCBI Taxonomy" id="859192"/>
    <lineage>
        <taxon>Archaea</taxon>
        <taxon>Nitrososphaerota</taxon>
        <taxon>Nitrososphaeria</taxon>
        <taxon>Nitrosopumilales</taxon>
        <taxon>Nitrosopumilaceae</taxon>
        <taxon>Nitrosarchaeum</taxon>
    </lineage>
</organism>
<dbReference type="RefSeq" id="WP_010195155.1">
    <property type="nucleotide sequence ID" value="NZ_AHJG01000299.1"/>
</dbReference>
<dbReference type="Proteomes" id="UP000014065">
    <property type="component" value="Unassembled WGS sequence"/>
</dbReference>
<proteinExistence type="predicted"/>
<gene>
    <name evidence="1" type="ORF">BG20_I1828</name>
</gene>
<name>S2E0I0_9ARCH</name>
<keyword evidence="2" id="KW-1185">Reference proteome</keyword>